<sequence>MSNVGETLKAVRKQRGLTQGELAKASGVSISIIRKLEQGDRATARMETLRMLAAALRVTTTQLMNGPKVEGPVVGTEERWEAVRKALALPPLPRELDDEPPTIAGVKRALDDSVPLFAKDKFAELSTVLPGMLRDADALGTEGRSIRARLLQLSGWLMVATRQFDAANVALQRAMDSAADPMDGAATANIQCWLLLRQGKLESALNLAVEWADEIEPRPSRATPAELSTWGWMLLRLSAAAVRNEEADTAERAMRLAQGAAVMLGREHTPENDFLMTFGPTTVKLKTAENASVTNRPDVVLRLAQKIPVSTLRATSNNRNRHLLDVADAYAKTGEYAEAFDKLSEIRASSPEWIPNQTYARTVMRRIIEGRRTLTSEMRDMATAIHLDL</sequence>
<accession>A0ABS6CA66</accession>
<dbReference type="EMBL" id="JAHLEM010000053">
    <property type="protein sequence ID" value="MBU3863782.1"/>
    <property type="molecule type" value="Genomic_DNA"/>
</dbReference>
<protein>
    <submittedName>
        <fullName evidence="3">Helix-turn-helix domain-containing protein</fullName>
    </submittedName>
</protein>
<dbReference type="PANTHER" id="PTHR46797:SF1">
    <property type="entry name" value="METHYLPHOSPHONATE SYNTHASE"/>
    <property type="match status" value="1"/>
</dbReference>
<dbReference type="Pfam" id="PF01381">
    <property type="entry name" value="HTH_3"/>
    <property type="match status" value="1"/>
</dbReference>
<dbReference type="InterPro" id="IPR001387">
    <property type="entry name" value="Cro/C1-type_HTH"/>
</dbReference>
<evidence type="ECO:0000313" key="4">
    <source>
        <dbReference type="Proteomes" id="UP000720508"/>
    </source>
</evidence>
<dbReference type="PANTHER" id="PTHR46797">
    <property type="entry name" value="HTH-TYPE TRANSCRIPTIONAL REGULATOR"/>
    <property type="match status" value="1"/>
</dbReference>
<dbReference type="InterPro" id="IPR050807">
    <property type="entry name" value="TransReg_Diox_bact_type"/>
</dbReference>
<gene>
    <name evidence="3" type="ORF">KN815_06705</name>
</gene>
<dbReference type="SMART" id="SM00530">
    <property type="entry name" value="HTH_XRE"/>
    <property type="match status" value="1"/>
</dbReference>
<feature type="domain" description="HTH cro/C1-type" evidence="2">
    <location>
        <begin position="8"/>
        <end position="63"/>
    </location>
</feature>
<dbReference type="Proteomes" id="UP000720508">
    <property type="component" value="Unassembled WGS sequence"/>
</dbReference>
<dbReference type="CDD" id="cd00093">
    <property type="entry name" value="HTH_XRE"/>
    <property type="match status" value="1"/>
</dbReference>
<dbReference type="RefSeq" id="WP_216340819.1">
    <property type="nucleotide sequence ID" value="NZ_JAHLEM010000053.1"/>
</dbReference>
<evidence type="ECO:0000313" key="3">
    <source>
        <dbReference type="EMBL" id="MBU3863782.1"/>
    </source>
</evidence>
<organism evidence="3 4">
    <name type="scientific">Streptomyces niphimycinicus</name>
    <dbReference type="NCBI Taxonomy" id="2842201"/>
    <lineage>
        <taxon>Bacteria</taxon>
        <taxon>Bacillati</taxon>
        <taxon>Actinomycetota</taxon>
        <taxon>Actinomycetes</taxon>
        <taxon>Kitasatosporales</taxon>
        <taxon>Streptomycetaceae</taxon>
        <taxon>Streptomyces</taxon>
    </lineage>
</organism>
<reference evidence="3 4" key="1">
    <citation type="submission" date="2021-06" db="EMBL/GenBank/DDBJ databases">
        <authorList>
            <person name="Pan X."/>
        </authorList>
    </citation>
    <scope>NUCLEOTIDE SEQUENCE [LARGE SCALE GENOMIC DNA]</scope>
    <source>
        <strain evidence="3 4">4503</strain>
    </source>
</reference>
<keyword evidence="4" id="KW-1185">Reference proteome</keyword>
<comment type="caution">
    <text evidence="3">The sequence shown here is derived from an EMBL/GenBank/DDBJ whole genome shotgun (WGS) entry which is preliminary data.</text>
</comment>
<proteinExistence type="predicted"/>
<evidence type="ECO:0000256" key="1">
    <source>
        <dbReference type="ARBA" id="ARBA00023125"/>
    </source>
</evidence>
<evidence type="ECO:0000259" key="2">
    <source>
        <dbReference type="PROSITE" id="PS50943"/>
    </source>
</evidence>
<keyword evidence="1" id="KW-0238">DNA-binding</keyword>
<dbReference type="PROSITE" id="PS50943">
    <property type="entry name" value="HTH_CROC1"/>
    <property type="match status" value="1"/>
</dbReference>
<name>A0ABS6CA66_9ACTN</name>